<gene>
    <name evidence="25" type="primary">cdsA</name>
    <name evidence="25" type="ordered locus">DNO_0718</name>
</gene>
<comment type="pathway">
    <text evidence="4">Lipid metabolism.</text>
</comment>
<accession>A5EV24</accession>
<dbReference type="RefSeq" id="WP_012031050.1">
    <property type="nucleotide sequence ID" value="NC_009446.1"/>
</dbReference>
<evidence type="ECO:0000313" key="25">
    <source>
        <dbReference type="EMBL" id="ABQ13392.1"/>
    </source>
</evidence>
<keyword evidence="9" id="KW-0444">Lipid biosynthesis</keyword>
<keyword evidence="16" id="KW-0594">Phospholipid biosynthesis</keyword>
<evidence type="ECO:0000256" key="3">
    <source>
        <dbReference type="ARBA" id="ARBA00005119"/>
    </source>
</evidence>
<evidence type="ECO:0000256" key="11">
    <source>
        <dbReference type="ARBA" id="ARBA00022692"/>
    </source>
</evidence>
<evidence type="ECO:0000256" key="22">
    <source>
        <dbReference type="ARBA" id="ARBA00032743"/>
    </source>
</evidence>
<evidence type="ECO:0000256" key="4">
    <source>
        <dbReference type="ARBA" id="ARBA00005189"/>
    </source>
</evidence>
<evidence type="ECO:0000256" key="8">
    <source>
        <dbReference type="ARBA" id="ARBA00022475"/>
    </source>
</evidence>
<feature type="transmembrane region" description="Helical" evidence="24">
    <location>
        <begin position="140"/>
        <end position="161"/>
    </location>
</feature>
<evidence type="ECO:0000256" key="19">
    <source>
        <dbReference type="ARBA" id="ARBA00031825"/>
    </source>
</evidence>
<evidence type="ECO:0000256" key="14">
    <source>
        <dbReference type="ARBA" id="ARBA00023098"/>
    </source>
</evidence>
<dbReference type="OrthoDB" id="9799199at2"/>
<keyword evidence="26" id="KW-1185">Reference proteome</keyword>
<evidence type="ECO:0000256" key="9">
    <source>
        <dbReference type="ARBA" id="ARBA00022516"/>
    </source>
</evidence>
<comment type="subcellular location">
    <subcellularLocation>
        <location evidence="2">Cell membrane</location>
        <topology evidence="2">Multi-pass membrane protein</topology>
    </subcellularLocation>
</comment>
<dbReference type="PANTHER" id="PTHR46382">
    <property type="entry name" value="PHOSPHATIDATE CYTIDYLYLTRANSFERASE"/>
    <property type="match status" value="1"/>
</dbReference>
<evidence type="ECO:0000256" key="24">
    <source>
        <dbReference type="SAM" id="Phobius"/>
    </source>
</evidence>
<feature type="transmembrane region" description="Helical" evidence="24">
    <location>
        <begin position="112"/>
        <end position="134"/>
    </location>
</feature>
<evidence type="ECO:0000256" key="10">
    <source>
        <dbReference type="ARBA" id="ARBA00022679"/>
    </source>
</evidence>
<evidence type="ECO:0000256" key="2">
    <source>
        <dbReference type="ARBA" id="ARBA00004651"/>
    </source>
</evidence>
<evidence type="ECO:0000256" key="23">
    <source>
        <dbReference type="ARBA" id="ARBA00033406"/>
    </source>
</evidence>
<sequence length="277" mass="30551">MLKQRIISVLIAAPIFIWLVGFAPNFIFYLAWTAGVAAAAWEWGRLLCFSFERNQKFAAVVAGLSLITMMLATRYTASAFLSGVLFLLGLAVLLALPFLLTQYRRFQDVPRADIVLPIAGIVLFLGCSMATTVIRQLIGGVHLLGLFITVWACDIGAYFVGKRFGKTPFAPKISPNKTWEGFIGGWLSGVVICAVFLIFSHEFRGVESYFAFLMVTEIILIYAALGDLLESVLKRRAHVSNSGRCLPGHGGILDRIDSWLPTLILWACWLLIRGTGV</sequence>
<dbReference type="HOGENOM" id="CLU_037294_2_2_6"/>
<evidence type="ECO:0000256" key="13">
    <source>
        <dbReference type="ARBA" id="ARBA00022989"/>
    </source>
</evidence>
<evidence type="ECO:0000256" key="20">
    <source>
        <dbReference type="ARBA" id="ARBA00032253"/>
    </source>
</evidence>
<organism evidence="25 26">
    <name type="scientific">Dichelobacter nodosus (strain VCS1703A)</name>
    <dbReference type="NCBI Taxonomy" id="246195"/>
    <lineage>
        <taxon>Bacteria</taxon>
        <taxon>Pseudomonadati</taxon>
        <taxon>Pseudomonadota</taxon>
        <taxon>Gammaproteobacteria</taxon>
        <taxon>Cardiobacteriales</taxon>
        <taxon>Cardiobacteriaceae</taxon>
        <taxon>Dichelobacter</taxon>
    </lineage>
</organism>
<keyword evidence="15 24" id="KW-0472">Membrane</keyword>
<evidence type="ECO:0000256" key="6">
    <source>
        <dbReference type="ARBA" id="ARBA00012487"/>
    </source>
</evidence>
<dbReference type="GO" id="GO:0016024">
    <property type="term" value="P:CDP-diacylglycerol biosynthetic process"/>
    <property type="evidence" value="ECO:0007669"/>
    <property type="project" value="TreeGrafter"/>
</dbReference>
<evidence type="ECO:0000256" key="17">
    <source>
        <dbReference type="ARBA" id="ARBA00023264"/>
    </source>
</evidence>
<keyword evidence="14" id="KW-0443">Lipid metabolism</keyword>
<evidence type="ECO:0000256" key="16">
    <source>
        <dbReference type="ARBA" id="ARBA00023209"/>
    </source>
</evidence>
<dbReference type="STRING" id="246195.DNO_0718"/>
<feature type="transmembrane region" description="Helical" evidence="24">
    <location>
        <begin position="182"/>
        <end position="203"/>
    </location>
</feature>
<dbReference type="Proteomes" id="UP000000248">
    <property type="component" value="Chromosome"/>
</dbReference>
<dbReference type="Pfam" id="PF01148">
    <property type="entry name" value="CTP_transf_1"/>
    <property type="match status" value="1"/>
</dbReference>
<comment type="similarity">
    <text evidence="5">Belongs to the CDS family.</text>
</comment>
<feature type="transmembrane region" description="Helical" evidence="24">
    <location>
        <begin position="7"/>
        <end position="23"/>
    </location>
</feature>
<evidence type="ECO:0000313" key="26">
    <source>
        <dbReference type="Proteomes" id="UP000000248"/>
    </source>
</evidence>
<comment type="pathway">
    <text evidence="3">Phospholipid metabolism; CDP-diacylglycerol biosynthesis; CDP-diacylglycerol from sn-glycerol 3-phosphate: step 3/3.</text>
</comment>
<dbReference type="GO" id="GO:0005886">
    <property type="term" value="C:plasma membrane"/>
    <property type="evidence" value="ECO:0007669"/>
    <property type="project" value="UniProtKB-SubCell"/>
</dbReference>
<comment type="catalytic activity">
    <reaction evidence="1">
        <text>a 1,2-diacyl-sn-glycero-3-phosphate + CTP + H(+) = a CDP-1,2-diacyl-sn-glycerol + diphosphate</text>
        <dbReference type="Rhea" id="RHEA:16229"/>
        <dbReference type="ChEBI" id="CHEBI:15378"/>
        <dbReference type="ChEBI" id="CHEBI:33019"/>
        <dbReference type="ChEBI" id="CHEBI:37563"/>
        <dbReference type="ChEBI" id="CHEBI:58332"/>
        <dbReference type="ChEBI" id="CHEBI:58608"/>
        <dbReference type="EC" id="2.7.7.41"/>
    </reaction>
</comment>
<dbReference type="PANTHER" id="PTHR46382:SF1">
    <property type="entry name" value="PHOSPHATIDATE CYTIDYLYLTRANSFERASE"/>
    <property type="match status" value="1"/>
</dbReference>
<evidence type="ECO:0000256" key="7">
    <source>
        <dbReference type="ARBA" id="ARBA00019373"/>
    </source>
</evidence>
<name>A5EV24_DICNV</name>
<evidence type="ECO:0000256" key="21">
    <source>
        <dbReference type="ARBA" id="ARBA00032396"/>
    </source>
</evidence>
<dbReference type="eggNOG" id="COG0575">
    <property type="taxonomic scope" value="Bacteria"/>
</dbReference>
<evidence type="ECO:0000256" key="5">
    <source>
        <dbReference type="ARBA" id="ARBA00010185"/>
    </source>
</evidence>
<keyword evidence="17" id="KW-1208">Phospholipid metabolism</keyword>
<dbReference type="GO" id="GO:0004605">
    <property type="term" value="F:phosphatidate cytidylyltransferase activity"/>
    <property type="evidence" value="ECO:0007669"/>
    <property type="project" value="UniProtKB-EC"/>
</dbReference>
<evidence type="ECO:0000256" key="18">
    <source>
        <dbReference type="ARBA" id="ARBA00029893"/>
    </source>
</evidence>
<dbReference type="AlphaFoldDB" id="A5EV24"/>
<feature type="transmembrane region" description="Helical" evidence="24">
    <location>
        <begin position="79"/>
        <end position="100"/>
    </location>
</feature>
<keyword evidence="13 24" id="KW-1133">Transmembrane helix</keyword>
<keyword evidence="8" id="KW-1003">Cell membrane</keyword>
<dbReference type="KEGG" id="dno:DNO_0718"/>
<dbReference type="EMBL" id="CP000513">
    <property type="protein sequence ID" value="ABQ13392.1"/>
    <property type="molecule type" value="Genomic_DNA"/>
</dbReference>
<evidence type="ECO:0000256" key="15">
    <source>
        <dbReference type="ARBA" id="ARBA00023136"/>
    </source>
</evidence>
<protein>
    <recommendedName>
        <fullName evidence="7">Phosphatidate cytidylyltransferase</fullName>
        <ecNumber evidence="6">2.7.7.41</ecNumber>
    </recommendedName>
    <alternativeName>
        <fullName evidence="20">CDP-DAG synthase</fullName>
    </alternativeName>
    <alternativeName>
        <fullName evidence="22">CDP-DG synthase</fullName>
    </alternativeName>
    <alternativeName>
        <fullName evidence="18">CDP-diacylglycerol synthase</fullName>
    </alternativeName>
    <alternativeName>
        <fullName evidence="21">CDP-diglyceride pyrophosphorylase</fullName>
    </alternativeName>
    <alternativeName>
        <fullName evidence="23">CDP-diglyceride synthase</fullName>
    </alternativeName>
    <alternativeName>
        <fullName evidence="19">CTP:phosphatidate cytidylyltransferase</fullName>
    </alternativeName>
</protein>
<keyword evidence="11 24" id="KW-0812">Transmembrane</keyword>
<keyword evidence="12 25" id="KW-0548">Nucleotidyltransferase</keyword>
<dbReference type="EC" id="2.7.7.41" evidence="6"/>
<feature type="transmembrane region" description="Helical" evidence="24">
    <location>
        <begin position="209"/>
        <end position="229"/>
    </location>
</feature>
<evidence type="ECO:0000256" key="1">
    <source>
        <dbReference type="ARBA" id="ARBA00001698"/>
    </source>
</evidence>
<proteinExistence type="inferred from homology"/>
<reference evidence="25 26" key="1">
    <citation type="journal article" date="2007" name="Nat. Biotechnol.">
        <title>Genome sequence and identification of candidate vaccine antigens from the animal pathogen Dichelobacter nodosus.</title>
        <authorList>
            <person name="Myers G.S."/>
            <person name="Parker D."/>
            <person name="Al-Hasani K."/>
            <person name="Kennan R.M."/>
            <person name="Seemann T."/>
            <person name="Ren Q."/>
            <person name="Badger J.H."/>
            <person name="Selengut J.D."/>
            <person name="Deboy R.T."/>
            <person name="Tettelin H."/>
            <person name="Boyce J.D."/>
            <person name="McCarl V.P."/>
            <person name="Han X."/>
            <person name="Nelson W.C."/>
            <person name="Madupu R."/>
            <person name="Mohamoud Y."/>
            <person name="Holley T."/>
            <person name="Fedorova N."/>
            <person name="Khouri H."/>
            <person name="Bottomley S.P."/>
            <person name="Whittington R.J."/>
            <person name="Adler B."/>
            <person name="Songer J.G."/>
            <person name="Rood J.I."/>
            <person name="Paulsen I.T."/>
        </authorList>
    </citation>
    <scope>NUCLEOTIDE SEQUENCE [LARGE SCALE GENOMIC DNA]</scope>
    <source>
        <strain evidence="25 26">VCS1703A</strain>
    </source>
</reference>
<keyword evidence="10 25" id="KW-0808">Transferase</keyword>
<evidence type="ECO:0000256" key="12">
    <source>
        <dbReference type="ARBA" id="ARBA00022695"/>
    </source>
</evidence>